<dbReference type="PANTHER" id="PTHR19277:SF1">
    <property type="entry name" value="NEURONAL PENTRAXIN-2"/>
    <property type="match status" value="1"/>
</dbReference>
<dbReference type="Pfam" id="PF00354">
    <property type="entry name" value="Pentaxin"/>
    <property type="match status" value="1"/>
</dbReference>
<evidence type="ECO:0000259" key="8">
    <source>
        <dbReference type="PROSITE" id="PS51828"/>
    </source>
</evidence>
<dbReference type="Gene3D" id="2.60.120.200">
    <property type="match status" value="1"/>
</dbReference>
<evidence type="ECO:0000313" key="9">
    <source>
        <dbReference type="Ensembl" id="ENSGACP00000015996.1"/>
    </source>
</evidence>
<evidence type="ECO:0000256" key="5">
    <source>
        <dbReference type="ARBA" id="ARBA00023180"/>
    </source>
</evidence>
<dbReference type="PROSITE" id="PS00289">
    <property type="entry name" value="PTX_1"/>
    <property type="match status" value="1"/>
</dbReference>
<evidence type="ECO:0000256" key="2">
    <source>
        <dbReference type="ARBA" id="ARBA00022723"/>
    </source>
</evidence>
<protein>
    <submittedName>
        <fullName evidence="9">Neuronal pentraxin 2a</fullName>
    </submittedName>
</protein>
<keyword evidence="5" id="KW-0325">Glycoprotein</keyword>
<dbReference type="PROSITE" id="PS51828">
    <property type="entry name" value="PTX_2"/>
    <property type="match status" value="1"/>
</dbReference>
<keyword evidence="7" id="KW-0175">Coiled coil</keyword>
<dbReference type="Ensembl" id="ENSGACT00000016027.1">
    <property type="protein sequence ID" value="ENSGACP00000015996.1"/>
    <property type="gene ID" value="ENSGACG00000012084.1"/>
</dbReference>
<dbReference type="FunFam" id="2.60.120.200:FF:000012">
    <property type="entry name" value="neuronal pentraxin receptor"/>
    <property type="match status" value="1"/>
</dbReference>
<proteinExistence type="predicted"/>
<feature type="coiled-coil region" evidence="7">
    <location>
        <begin position="149"/>
        <end position="194"/>
    </location>
</feature>
<keyword evidence="4" id="KW-1015">Disulfide bond</keyword>
<dbReference type="PRINTS" id="PR00895">
    <property type="entry name" value="PENTAXIN"/>
</dbReference>
<evidence type="ECO:0000256" key="7">
    <source>
        <dbReference type="SAM" id="Coils"/>
    </source>
</evidence>
<evidence type="ECO:0000256" key="4">
    <source>
        <dbReference type="ARBA" id="ARBA00023157"/>
    </source>
</evidence>
<dbReference type="GO" id="GO:0046872">
    <property type="term" value="F:metal ion binding"/>
    <property type="evidence" value="ECO:0007669"/>
    <property type="project" value="UniProtKB-KW"/>
</dbReference>
<evidence type="ECO:0000256" key="6">
    <source>
        <dbReference type="PROSITE-ProRule" id="PRU01172"/>
    </source>
</evidence>
<accession>G3PEH2</accession>
<dbReference type="InterPro" id="IPR013320">
    <property type="entry name" value="ConA-like_dom_sf"/>
</dbReference>
<dbReference type="SUPFAM" id="SSF49899">
    <property type="entry name" value="Concanavalin A-like lectins/glucanases"/>
    <property type="match status" value="1"/>
</dbReference>
<feature type="domain" description="Pentraxin (PTX)" evidence="8">
    <location>
        <begin position="200"/>
        <end position="403"/>
    </location>
</feature>
<comment type="caution">
    <text evidence="6">Lacks conserved residue(s) required for the propagation of feature annotation.</text>
</comment>
<dbReference type="InterPro" id="IPR051360">
    <property type="entry name" value="Neuronal_Pentraxin_Related"/>
</dbReference>
<dbReference type="CDD" id="cd00152">
    <property type="entry name" value="PTX"/>
    <property type="match status" value="1"/>
</dbReference>
<dbReference type="AlphaFoldDB" id="G3PEH2"/>
<evidence type="ECO:0000256" key="3">
    <source>
        <dbReference type="ARBA" id="ARBA00022837"/>
    </source>
</evidence>
<dbReference type="InterPro" id="IPR001759">
    <property type="entry name" value="PTX_dom"/>
</dbReference>
<dbReference type="SMART" id="SM00159">
    <property type="entry name" value="PTX"/>
    <property type="match status" value="1"/>
</dbReference>
<sequence length="403" mass="44692">RFVCNAIPPGAEPGCGYDPTVNRVQSSSPAEDELRITILQLRETILQQKETIVSQQGTIKELNSKLVRCEAAADERKEYGKNTMGDLPRDPGDTIDQLGKTMQSLKGRLENLESLRLPSTNVSAGVVSALSPLPQELRELLRQRLGALESQLLRKVVDLEQEKSQLYNETAAHRRRTESALNSLLERITELEKSNNAFKSPEDFKVSLSLRTNYLFGRIKKSLPEMYAFTVCMWLKSSASPGIGTPFSYGVPGQANEIVLIEWGNNPIELLVNDKVAQLPLSVSDGRWHHICITWTTRDGFWEAYQDGERQGTGDNLAPWHPIKPGGVIILGQEQDIVGGRFDATQAFVGELSQFNMWDRVLRPVDIVGLANCSAYMPGNVVPWIDVNVEVFGGASKAALEIC</sequence>
<keyword evidence="2" id="KW-0479">Metal-binding</keyword>
<dbReference type="PANTHER" id="PTHR19277">
    <property type="entry name" value="PENTRAXIN"/>
    <property type="match status" value="1"/>
</dbReference>
<dbReference type="InterPro" id="IPR030476">
    <property type="entry name" value="Pentaxin_CS"/>
</dbReference>
<reference evidence="9" key="1">
    <citation type="submission" date="2006-01" db="EMBL/GenBank/DDBJ databases">
        <authorList>
            <person name="Lindblad-Toh K."/>
            <person name="Mauceli E."/>
            <person name="Grabherr M."/>
            <person name="Chang J.L."/>
            <person name="Lander E.S."/>
        </authorList>
    </citation>
    <scope>NUCLEOTIDE SEQUENCE [LARGE SCALE GENOMIC DNA]</scope>
</reference>
<reference evidence="9" key="2">
    <citation type="submission" date="2024-04" db="UniProtKB">
        <authorList>
            <consortium name="Ensembl"/>
        </authorList>
    </citation>
    <scope>IDENTIFICATION</scope>
</reference>
<keyword evidence="3" id="KW-0106">Calcium</keyword>
<organism evidence="9">
    <name type="scientific">Gasterosteus aculeatus</name>
    <name type="common">Three-spined stickleback</name>
    <dbReference type="NCBI Taxonomy" id="69293"/>
    <lineage>
        <taxon>Eukaryota</taxon>
        <taxon>Metazoa</taxon>
        <taxon>Chordata</taxon>
        <taxon>Craniata</taxon>
        <taxon>Vertebrata</taxon>
        <taxon>Euteleostomi</taxon>
        <taxon>Actinopterygii</taxon>
        <taxon>Neopterygii</taxon>
        <taxon>Teleostei</taxon>
        <taxon>Neoteleostei</taxon>
        <taxon>Acanthomorphata</taxon>
        <taxon>Eupercaria</taxon>
        <taxon>Perciformes</taxon>
        <taxon>Cottioidei</taxon>
        <taxon>Gasterosteales</taxon>
        <taxon>Gasterosteidae</taxon>
        <taxon>Gasterosteus</taxon>
    </lineage>
</organism>
<name>G3PEH2_GASAC</name>
<dbReference type="Bgee" id="ENSGACG00000012084">
    <property type="expression patterns" value="Expressed in telencephalon and 2 other cell types or tissues"/>
</dbReference>
<comment type="cofactor">
    <cofactor evidence="1">
        <name>Ca(2+)</name>
        <dbReference type="ChEBI" id="CHEBI:29108"/>
    </cofactor>
</comment>
<evidence type="ECO:0000256" key="1">
    <source>
        <dbReference type="ARBA" id="ARBA00001913"/>
    </source>
</evidence>